<dbReference type="PIRSF" id="PIRSF002741">
    <property type="entry name" value="MppA"/>
    <property type="match status" value="1"/>
</dbReference>
<proteinExistence type="inferred from homology"/>
<dbReference type="Proteomes" id="UP000831327">
    <property type="component" value="Chromosome"/>
</dbReference>
<accession>A0ABM7XYD4</accession>
<dbReference type="Gene3D" id="3.40.190.10">
    <property type="entry name" value="Periplasmic binding protein-like II"/>
    <property type="match status" value="1"/>
</dbReference>
<dbReference type="InterPro" id="IPR000914">
    <property type="entry name" value="SBP_5_dom"/>
</dbReference>
<dbReference type="PANTHER" id="PTHR30290">
    <property type="entry name" value="PERIPLASMIC BINDING COMPONENT OF ABC TRANSPORTER"/>
    <property type="match status" value="1"/>
</dbReference>
<keyword evidence="3" id="KW-0732">Signal</keyword>
<evidence type="ECO:0000259" key="4">
    <source>
        <dbReference type="Pfam" id="PF00496"/>
    </source>
</evidence>
<comment type="subcellular location">
    <subcellularLocation>
        <location evidence="1">Periplasm</location>
    </subcellularLocation>
</comment>
<comment type="similarity">
    <text evidence="2">Belongs to the bacterial solute-binding protein 5 family.</text>
</comment>
<dbReference type="RefSeq" id="WP_244457820.1">
    <property type="nucleotide sequence ID" value="NZ_AP025637.1"/>
</dbReference>
<dbReference type="CDD" id="cd08495">
    <property type="entry name" value="PBP2_NikA_DppA_OppA_like_8"/>
    <property type="match status" value="1"/>
</dbReference>
<sequence>MSTDISRRAILSAAVAAPMLPAHATAQAETVLRVAMTVSDIPYLGGQPDQGGEGWRFVGITMFDSLIHWDLTRSDRSSTLIPGLALSWEADPAERRRWVFRLRPGVKFHDGSPFNADVVVWNMAKLTDERAPQYDPRQIAQTFGRMTAVVSTEKIDDLTVAITTRTVDALVPYYFSRIMMSSPAQWDRVGGSWDAYDRNPSGTGPYKFDRSARRERLELVRNPDYWDPTRIPKHDRLVLLPIPDPNTRVAALLSGQCDFIEAPPPDAIARLRSAGMQIVTNIYPHTWPWLLSRLEGAPTTDLRVRRALNLAIDRAGIVTMLQGLGQASVGQVPEDHPWFGNPSWRIRYDPAEARRLLAEAGYGPRNPLRLRVTVSPSGSGQMQAMLINEAMQQMLREVGVEVTFEVIDWNVMGQRRSQGAHGPGQAGVHGLASSTSSLDPDLAFVTVLASDKIPPRGINWPNVRNPEFDRLADAIRAEFDPAKQDALIAELNARMVEDATWLFVVHDLNPRAMSPRVRGFVQAQNWAQDLTPVRME</sequence>
<evidence type="ECO:0000256" key="1">
    <source>
        <dbReference type="ARBA" id="ARBA00004418"/>
    </source>
</evidence>
<dbReference type="EMBL" id="AP025637">
    <property type="protein sequence ID" value="BDG70491.1"/>
    <property type="molecule type" value="Genomic_DNA"/>
</dbReference>
<feature type="domain" description="Solute-binding protein family 5" evidence="4">
    <location>
        <begin position="80"/>
        <end position="421"/>
    </location>
</feature>
<keyword evidence="6" id="KW-1185">Reference proteome</keyword>
<dbReference type="Gene3D" id="3.90.76.10">
    <property type="entry name" value="Dipeptide-binding Protein, Domain 1"/>
    <property type="match status" value="1"/>
</dbReference>
<organism evidence="5 6">
    <name type="scientific">Roseomonas fluvialis</name>
    <dbReference type="NCBI Taxonomy" id="1750527"/>
    <lineage>
        <taxon>Bacteria</taxon>
        <taxon>Pseudomonadati</taxon>
        <taxon>Pseudomonadota</taxon>
        <taxon>Alphaproteobacteria</taxon>
        <taxon>Acetobacterales</taxon>
        <taxon>Roseomonadaceae</taxon>
        <taxon>Roseomonas</taxon>
    </lineage>
</organism>
<feature type="chain" id="PRO_5046221830" evidence="3">
    <location>
        <begin position="25"/>
        <end position="536"/>
    </location>
</feature>
<dbReference type="Pfam" id="PF00496">
    <property type="entry name" value="SBP_bac_5"/>
    <property type="match status" value="1"/>
</dbReference>
<dbReference type="InterPro" id="IPR039424">
    <property type="entry name" value="SBP_5"/>
</dbReference>
<reference evidence="5 6" key="1">
    <citation type="journal article" date="2016" name="Microbes Environ.">
        <title>Phylogenetically diverse aerobic anoxygenic phototrophic bacteria isolated from epilithic biofilms in Tama river, Japan.</title>
        <authorList>
            <person name="Hirose S."/>
            <person name="Matsuura K."/>
            <person name="Haruta S."/>
        </authorList>
    </citation>
    <scope>NUCLEOTIDE SEQUENCE [LARGE SCALE GENOMIC DNA]</scope>
    <source>
        <strain evidence="5 6">S08</strain>
    </source>
</reference>
<dbReference type="Gene3D" id="3.10.105.10">
    <property type="entry name" value="Dipeptide-binding Protein, Domain 3"/>
    <property type="match status" value="1"/>
</dbReference>
<gene>
    <name evidence="5" type="ORF">Rmf_04200</name>
</gene>
<dbReference type="SUPFAM" id="SSF53850">
    <property type="entry name" value="Periplasmic binding protein-like II"/>
    <property type="match status" value="1"/>
</dbReference>
<evidence type="ECO:0000313" key="6">
    <source>
        <dbReference type="Proteomes" id="UP000831327"/>
    </source>
</evidence>
<evidence type="ECO:0000256" key="2">
    <source>
        <dbReference type="ARBA" id="ARBA00005695"/>
    </source>
</evidence>
<name>A0ABM7XYD4_9PROT</name>
<feature type="signal peptide" evidence="3">
    <location>
        <begin position="1"/>
        <end position="24"/>
    </location>
</feature>
<evidence type="ECO:0000313" key="5">
    <source>
        <dbReference type="EMBL" id="BDG70491.1"/>
    </source>
</evidence>
<evidence type="ECO:0000256" key="3">
    <source>
        <dbReference type="SAM" id="SignalP"/>
    </source>
</evidence>
<dbReference type="PANTHER" id="PTHR30290:SF83">
    <property type="entry name" value="ABC TRANSPORTER SUBSTRATE-BINDING PROTEIN"/>
    <property type="match status" value="1"/>
</dbReference>
<dbReference type="InterPro" id="IPR030678">
    <property type="entry name" value="Peptide/Ni-bd"/>
</dbReference>
<protein>
    <submittedName>
        <fullName evidence="5">ABC transporter substrate-binding protein</fullName>
    </submittedName>
</protein>